<protein>
    <submittedName>
        <fullName evidence="4">GCN5 family acetyltransferase</fullName>
    </submittedName>
</protein>
<dbReference type="PANTHER" id="PTHR43420:SF52">
    <property type="entry name" value="N-ACETYLTRANSFERASE YODP"/>
    <property type="match status" value="1"/>
</dbReference>
<dbReference type="Gene3D" id="3.40.630.30">
    <property type="match status" value="1"/>
</dbReference>
<dbReference type="InterPro" id="IPR050680">
    <property type="entry name" value="YpeA/RimI_acetyltransf"/>
</dbReference>
<dbReference type="RefSeq" id="WP_058265695.1">
    <property type="nucleotide sequence ID" value="NZ_FMYN01000004.1"/>
</dbReference>
<accession>A0A0V8GE80</accession>
<dbReference type="AlphaFoldDB" id="A0A0V8GE80"/>
<dbReference type="OrthoDB" id="5319888at2"/>
<dbReference type="PANTHER" id="PTHR43420">
    <property type="entry name" value="ACETYLTRANSFERASE"/>
    <property type="match status" value="1"/>
</dbReference>
<dbReference type="CDD" id="cd04301">
    <property type="entry name" value="NAT_SF"/>
    <property type="match status" value="1"/>
</dbReference>
<evidence type="ECO:0000256" key="1">
    <source>
        <dbReference type="ARBA" id="ARBA00022679"/>
    </source>
</evidence>
<dbReference type="SUPFAM" id="SSF55729">
    <property type="entry name" value="Acyl-CoA N-acyltransferases (Nat)"/>
    <property type="match status" value="1"/>
</dbReference>
<dbReference type="InterPro" id="IPR000182">
    <property type="entry name" value="GNAT_dom"/>
</dbReference>
<evidence type="ECO:0000256" key="2">
    <source>
        <dbReference type="ARBA" id="ARBA00023315"/>
    </source>
</evidence>
<keyword evidence="2" id="KW-0012">Acyltransferase</keyword>
<evidence type="ECO:0000313" key="5">
    <source>
        <dbReference type="Proteomes" id="UP000053797"/>
    </source>
</evidence>
<keyword evidence="1 4" id="KW-0808">Transferase</keyword>
<dbReference type="PROSITE" id="PS51186">
    <property type="entry name" value="GNAT"/>
    <property type="match status" value="1"/>
</dbReference>
<sequence>MIRQAHASEAQQIAPLIEQAIHEIAETLTGTKKREDVLERLAYFVAETGNRLSHENILVKIIEGEVAGIVIAYAGTDAKRLDEPIKAQLKRWTGQDVRIDVETEGPVYYLDTLSVDARHGGKGIGTELLQAAAEEGEKRGLQAFTLNADQTNAGAQRLYRRLGFEPVRTIEISGGTFDYMERRYNTQQ</sequence>
<evidence type="ECO:0000313" key="4">
    <source>
        <dbReference type="EMBL" id="KSU48463.1"/>
    </source>
</evidence>
<dbReference type="Proteomes" id="UP000053797">
    <property type="component" value="Unassembled WGS sequence"/>
</dbReference>
<dbReference type="EMBL" id="LNQL01000004">
    <property type="protein sequence ID" value="KSU48463.1"/>
    <property type="molecule type" value="Genomic_DNA"/>
</dbReference>
<dbReference type="InterPro" id="IPR016181">
    <property type="entry name" value="Acyl_CoA_acyltransferase"/>
</dbReference>
<organism evidence="4 5">
    <name type="scientific">Exiguobacterium indicum</name>
    <dbReference type="NCBI Taxonomy" id="296995"/>
    <lineage>
        <taxon>Bacteria</taxon>
        <taxon>Bacillati</taxon>
        <taxon>Bacillota</taxon>
        <taxon>Bacilli</taxon>
        <taxon>Bacillales</taxon>
        <taxon>Bacillales Family XII. Incertae Sedis</taxon>
        <taxon>Exiguobacterium</taxon>
    </lineage>
</organism>
<reference evidence="4 5" key="1">
    <citation type="journal article" date="2015" name="Int. J. Syst. Evol. Microbiol.">
        <title>Exiguobacterium enclense sp. nov., isolated from sediment.</title>
        <authorList>
            <person name="Dastager S.G."/>
            <person name="Mawlankar R."/>
            <person name="Sonalkar V.V."/>
            <person name="Thorat M.N."/>
            <person name="Mual P."/>
            <person name="Verma A."/>
            <person name="Krishnamurthi S."/>
            <person name="Tang S.K."/>
            <person name="Li W.J."/>
        </authorList>
    </citation>
    <scope>NUCLEOTIDE SEQUENCE [LARGE SCALE GENOMIC DNA]</scope>
    <source>
        <strain evidence="4 5">NIO-1109</strain>
    </source>
</reference>
<name>A0A0V8GE80_9BACL</name>
<feature type="domain" description="N-acetyltransferase" evidence="3">
    <location>
        <begin position="11"/>
        <end position="185"/>
    </location>
</feature>
<evidence type="ECO:0000259" key="3">
    <source>
        <dbReference type="PROSITE" id="PS51186"/>
    </source>
</evidence>
<gene>
    <name evidence="4" type="ORF">AS033_12645</name>
</gene>
<dbReference type="GO" id="GO:0016747">
    <property type="term" value="F:acyltransferase activity, transferring groups other than amino-acyl groups"/>
    <property type="evidence" value="ECO:0007669"/>
    <property type="project" value="InterPro"/>
</dbReference>
<proteinExistence type="predicted"/>
<comment type="caution">
    <text evidence="4">The sequence shown here is derived from an EMBL/GenBank/DDBJ whole genome shotgun (WGS) entry which is preliminary data.</text>
</comment>
<dbReference type="Pfam" id="PF00583">
    <property type="entry name" value="Acetyltransf_1"/>
    <property type="match status" value="1"/>
</dbReference>